<evidence type="ECO:0000313" key="2">
    <source>
        <dbReference type="Proteomes" id="UP001162480"/>
    </source>
</evidence>
<keyword evidence="2" id="KW-1185">Reference proteome</keyword>
<evidence type="ECO:0000313" key="1">
    <source>
        <dbReference type="EMBL" id="CAI9724310.1"/>
    </source>
</evidence>
<proteinExistence type="predicted"/>
<dbReference type="Proteomes" id="UP001162480">
    <property type="component" value="Chromosome 6"/>
</dbReference>
<reference evidence="1" key="1">
    <citation type="submission" date="2023-08" db="EMBL/GenBank/DDBJ databases">
        <authorList>
            <person name="Alioto T."/>
            <person name="Alioto T."/>
            <person name="Gomez Garrido J."/>
        </authorList>
    </citation>
    <scope>NUCLEOTIDE SEQUENCE</scope>
</reference>
<dbReference type="AlphaFoldDB" id="A0AA36F530"/>
<name>A0AA36F530_OCTVU</name>
<organism evidence="1 2">
    <name type="scientific">Octopus vulgaris</name>
    <name type="common">Common octopus</name>
    <dbReference type="NCBI Taxonomy" id="6645"/>
    <lineage>
        <taxon>Eukaryota</taxon>
        <taxon>Metazoa</taxon>
        <taxon>Spiralia</taxon>
        <taxon>Lophotrochozoa</taxon>
        <taxon>Mollusca</taxon>
        <taxon>Cephalopoda</taxon>
        <taxon>Coleoidea</taxon>
        <taxon>Octopodiformes</taxon>
        <taxon>Octopoda</taxon>
        <taxon>Incirrata</taxon>
        <taxon>Octopodidae</taxon>
        <taxon>Octopus</taxon>
    </lineage>
</organism>
<gene>
    <name evidence="1" type="ORF">OCTVUL_1B005413</name>
</gene>
<dbReference type="EMBL" id="OX597819">
    <property type="protein sequence ID" value="CAI9724310.1"/>
    <property type="molecule type" value="Genomic_DNA"/>
</dbReference>
<protein>
    <submittedName>
        <fullName evidence="1">Uncharacterized protein</fullName>
    </submittedName>
</protein>
<sequence length="145" mass="16788">MSLYTPTQTKQDSQLKYPKRFTQTCTAVVQAKKKKIEISAVTILRKSLTPSNWTFFIQYCNSYQAIFQTVKYISVYHSLQALLSQTATDPFGPLPEGSLPTLWNPLFVHFLNICSPLCLQFYATYIIQISYQTIPFHFIRFATMH</sequence>
<accession>A0AA36F530</accession>